<gene>
    <name evidence="1" type="ORF">L195_g061803</name>
</gene>
<comment type="caution">
    <text evidence="1">The sequence shown here is derived from an EMBL/GenBank/DDBJ whole genome shotgun (WGS) entry which is preliminary data.</text>
</comment>
<accession>A0A2K3KC01</accession>
<dbReference type="EMBL" id="ASHM01158768">
    <property type="protein sequence ID" value="PNX63802.1"/>
    <property type="molecule type" value="Genomic_DNA"/>
</dbReference>
<proteinExistence type="predicted"/>
<dbReference type="ExpressionAtlas" id="A0A2K3KC01">
    <property type="expression patterns" value="baseline"/>
</dbReference>
<reference evidence="1 2" key="1">
    <citation type="journal article" date="2014" name="Am. J. Bot.">
        <title>Genome assembly and annotation for red clover (Trifolium pratense; Fabaceae).</title>
        <authorList>
            <person name="Istvanek J."/>
            <person name="Jaros M."/>
            <person name="Krenek A."/>
            <person name="Repkova J."/>
        </authorList>
    </citation>
    <scope>NUCLEOTIDE SEQUENCE [LARGE SCALE GENOMIC DNA]</scope>
    <source>
        <strain evidence="2">cv. Tatra</strain>
        <tissue evidence="1">Young leaves</tissue>
    </source>
</reference>
<sequence length="103" mass="12127">MQQLKLRFQFFATAVLFNLMPEEQLLNARGTLGSKLRDAVRRFKLRYGLGKPFKKLESNLVEAKKFAMLWNEIILSFREEDIISDKEVELLELPNNAWNVRVI</sequence>
<dbReference type="GO" id="GO:0046527">
    <property type="term" value="F:glucosyltransferase activity"/>
    <property type="evidence" value="ECO:0007669"/>
    <property type="project" value="TreeGrafter"/>
</dbReference>
<name>A0A2K3KC01_TRIPR</name>
<dbReference type="PANTHER" id="PTHR12741">
    <property type="entry name" value="LYST-INTERACTING PROTEIN LIP5 DOPAMINE RESPONSIVE PROTEIN DRG-1"/>
    <property type="match status" value="1"/>
</dbReference>
<evidence type="ECO:0000313" key="1">
    <source>
        <dbReference type="EMBL" id="PNX63802.1"/>
    </source>
</evidence>
<dbReference type="PANTHER" id="PTHR12741:SF7">
    <property type="entry name" value="CALLOSE SYNTHASE 12"/>
    <property type="match status" value="1"/>
</dbReference>
<organism evidence="1 2">
    <name type="scientific">Trifolium pratense</name>
    <name type="common">Red clover</name>
    <dbReference type="NCBI Taxonomy" id="57577"/>
    <lineage>
        <taxon>Eukaryota</taxon>
        <taxon>Viridiplantae</taxon>
        <taxon>Streptophyta</taxon>
        <taxon>Embryophyta</taxon>
        <taxon>Tracheophyta</taxon>
        <taxon>Spermatophyta</taxon>
        <taxon>Magnoliopsida</taxon>
        <taxon>eudicotyledons</taxon>
        <taxon>Gunneridae</taxon>
        <taxon>Pentapetalae</taxon>
        <taxon>rosids</taxon>
        <taxon>fabids</taxon>
        <taxon>Fabales</taxon>
        <taxon>Fabaceae</taxon>
        <taxon>Papilionoideae</taxon>
        <taxon>50 kb inversion clade</taxon>
        <taxon>NPAAA clade</taxon>
        <taxon>Hologalegina</taxon>
        <taxon>IRL clade</taxon>
        <taxon>Trifolieae</taxon>
        <taxon>Trifolium</taxon>
    </lineage>
</organism>
<protein>
    <submittedName>
        <fullName evidence="1">Callose synthase 12-like protein</fullName>
    </submittedName>
</protein>
<dbReference type="AlphaFoldDB" id="A0A2K3KC01"/>
<reference evidence="1 2" key="2">
    <citation type="journal article" date="2017" name="Front. Plant Sci.">
        <title>Gene Classification and Mining of Molecular Markers Useful in Red Clover (Trifolium pratense) Breeding.</title>
        <authorList>
            <person name="Istvanek J."/>
            <person name="Dluhosova J."/>
            <person name="Dluhos P."/>
            <person name="Patkova L."/>
            <person name="Nedelnik J."/>
            <person name="Repkova J."/>
        </authorList>
    </citation>
    <scope>NUCLEOTIDE SEQUENCE [LARGE SCALE GENOMIC DNA]</scope>
    <source>
        <strain evidence="2">cv. Tatra</strain>
        <tissue evidence="1">Young leaves</tissue>
    </source>
</reference>
<dbReference type="GO" id="GO:0005886">
    <property type="term" value="C:plasma membrane"/>
    <property type="evidence" value="ECO:0007669"/>
    <property type="project" value="TreeGrafter"/>
</dbReference>
<evidence type="ECO:0000313" key="2">
    <source>
        <dbReference type="Proteomes" id="UP000236291"/>
    </source>
</evidence>
<feature type="non-terminal residue" evidence="1">
    <location>
        <position position="103"/>
    </location>
</feature>
<dbReference type="Proteomes" id="UP000236291">
    <property type="component" value="Unassembled WGS sequence"/>
</dbReference>